<dbReference type="GO" id="GO:0008028">
    <property type="term" value="F:monocarboxylic acid transmembrane transporter activity"/>
    <property type="evidence" value="ECO:0007669"/>
    <property type="project" value="TreeGrafter"/>
</dbReference>
<dbReference type="Pfam" id="PF07690">
    <property type="entry name" value="MFS_1"/>
    <property type="match status" value="2"/>
</dbReference>
<sequence>MSVKDKRQDDSPDSPVDENNLRNETYCNKNHIVNNNNNINDKLVIKNNFLCPTEVTFCDLSDGESSIGSVSGTGAYKQRRRRITSTDTDIDSIMSTGTPKNKPAPNIPDGGYGWVVVFSSVVVSLIADGISFSFGLLYTEFLNYFAESSSKTSWIGSIFLAVPLMSGPIMSNLVDKYGCRKMTIIGGIISGTGFVLASFSNSIEMLYWTFGFLGGLGLGIGYVTAVVAVAFWFDKRRTFATGIGQSGTGIGTFLYAPFTQWLIEQFGWRGTCLILAGTLYNICVCGALMRDPDWLIESNLESRSQSIQTFSNSSVCLDEIKKMLETGAAKETVLETLVTNFNTEANQQITDPDEHVDKKYRSELVLPTYLTAPDFETNGAPRYGSRRSLRKKPEDTIASRNEMLSIAKPIPQANSIKHNLASTETLNVSEKMPLNETRDLTDRLSLNISIPSDKEFTRFNETLNGSRFSLQESPVHKVEDLRTSFRGNSLDILFEKPNEKSSLTQLPHDITITIPSKKEQKSYKHPLQNSNLKKHTHLRYSNYFRNMRIHRNSIHYRGAMLNTHRYRLRASSCPNIYRNSMTTLACENEEKWYDSFVDIIKSIFDFSLFLDPKFASFSISTLLQFTWFIVPYFYLPEYMLKYGYTEEQSANVIAVTGVFNTIGMIFLGWTGDQPWLNIPKTYACCLTLCGLSVALLPVFIESYIAIMALGILFGVTFASSFSFTPIILVRLVNLDDFTCAYGLVLLVQGIGNLVGPPIAGLCYELSGHWDLAFYAGGLFIAIAGIFVFITGVLEERDEESDDSSEEDNFSSDNEKHFPISSSGGIDGLRPRHLKDLISFTGGDSSTKLVTAMAKLVNMIRSGKIVQIIIPIFYSAALIALAKKTEDIRPIAIGLTWRRLAGKIGCFSVKEDLALVCKQDDF</sequence>
<feature type="transmembrane region" description="Helical" evidence="2">
    <location>
        <begin position="650"/>
        <end position="669"/>
    </location>
</feature>
<dbReference type="FunFam" id="1.20.1250.20:FF:000464">
    <property type="entry name" value="Monocarboxylate transporter"/>
    <property type="match status" value="1"/>
</dbReference>
<keyword evidence="2" id="KW-1133">Transmembrane helix</keyword>
<protein>
    <submittedName>
        <fullName evidence="3">Monocarboxylate transporter 12</fullName>
    </submittedName>
</protein>
<feature type="compositionally biased region" description="Basic and acidic residues" evidence="1">
    <location>
        <begin position="1"/>
        <end position="10"/>
    </location>
</feature>
<feature type="compositionally biased region" description="Acidic residues" evidence="1">
    <location>
        <begin position="798"/>
        <end position="809"/>
    </location>
</feature>
<dbReference type="AlphaFoldDB" id="A0A9Q0N5N7"/>
<dbReference type="OrthoDB" id="410267at2759"/>
<feature type="transmembrane region" description="Helical" evidence="2">
    <location>
        <begin position="154"/>
        <end position="174"/>
    </location>
</feature>
<comment type="caution">
    <text evidence="3">The sequence shown here is derived from an EMBL/GenBank/DDBJ whole genome shotgun (WGS) entry which is preliminary data.</text>
</comment>
<feature type="transmembrane region" description="Helical" evidence="2">
    <location>
        <begin position="181"/>
        <end position="199"/>
    </location>
</feature>
<keyword evidence="4" id="KW-1185">Reference proteome</keyword>
<feature type="transmembrane region" description="Helical" evidence="2">
    <location>
        <begin position="681"/>
        <end position="700"/>
    </location>
</feature>
<proteinExistence type="predicted"/>
<keyword evidence="2" id="KW-0812">Transmembrane</keyword>
<feature type="transmembrane region" description="Helical" evidence="2">
    <location>
        <begin position="864"/>
        <end position="881"/>
    </location>
</feature>
<dbReference type="EMBL" id="WJQU01000002">
    <property type="protein sequence ID" value="KAJ6644018.1"/>
    <property type="molecule type" value="Genomic_DNA"/>
</dbReference>
<dbReference type="Proteomes" id="UP001151699">
    <property type="component" value="Chromosome B"/>
</dbReference>
<organism evidence="3 4">
    <name type="scientific">Pseudolycoriella hygida</name>
    <dbReference type="NCBI Taxonomy" id="35572"/>
    <lineage>
        <taxon>Eukaryota</taxon>
        <taxon>Metazoa</taxon>
        <taxon>Ecdysozoa</taxon>
        <taxon>Arthropoda</taxon>
        <taxon>Hexapoda</taxon>
        <taxon>Insecta</taxon>
        <taxon>Pterygota</taxon>
        <taxon>Neoptera</taxon>
        <taxon>Endopterygota</taxon>
        <taxon>Diptera</taxon>
        <taxon>Nematocera</taxon>
        <taxon>Sciaroidea</taxon>
        <taxon>Sciaridae</taxon>
        <taxon>Pseudolycoriella</taxon>
    </lineage>
</organism>
<name>A0A9Q0N5N7_9DIPT</name>
<feature type="transmembrane region" description="Helical" evidence="2">
    <location>
        <begin position="706"/>
        <end position="728"/>
    </location>
</feature>
<evidence type="ECO:0000256" key="2">
    <source>
        <dbReference type="SAM" id="Phobius"/>
    </source>
</evidence>
<dbReference type="InterPro" id="IPR036259">
    <property type="entry name" value="MFS_trans_sf"/>
</dbReference>
<dbReference type="InterPro" id="IPR050327">
    <property type="entry name" value="Proton-linked_MCT"/>
</dbReference>
<feature type="region of interest" description="Disordered" evidence="1">
    <location>
        <begin position="798"/>
        <end position="826"/>
    </location>
</feature>
<evidence type="ECO:0000256" key="1">
    <source>
        <dbReference type="SAM" id="MobiDB-lite"/>
    </source>
</evidence>
<feature type="transmembrane region" description="Helical" evidence="2">
    <location>
        <begin position="771"/>
        <end position="793"/>
    </location>
</feature>
<accession>A0A9Q0N5N7</accession>
<feature type="transmembrane region" description="Helical" evidence="2">
    <location>
        <begin position="205"/>
        <end position="233"/>
    </location>
</feature>
<feature type="transmembrane region" description="Helical" evidence="2">
    <location>
        <begin position="740"/>
        <end position="759"/>
    </location>
</feature>
<feature type="region of interest" description="Disordered" evidence="1">
    <location>
        <begin position="1"/>
        <end position="22"/>
    </location>
</feature>
<dbReference type="SUPFAM" id="SSF103473">
    <property type="entry name" value="MFS general substrate transporter"/>
    <property type="match status" value="1"/>
</dbReference>
<dbReference type="PANTHER" id="PTHR11360">
    <property type="entry name" value="MONOCARBOXYLATE TRANSPORTER"/>
    <property type="match status" value="1"/>
</dbReference>
<keyword evidence="2" id="KW-0472">Membrane</keyword>
<evidence type="ECO:0000313" key="3">
    <source>
        <dbReference type="EMBL" id="KAJ6644018.1"/>
    </source>
</evidence>
<dbReference type="InterPro" id="IPR011701">
    <property type="entry name" value="MFS"/>
</dbReference>
<feature type="transmembrane region" description="Helical" evidence="2">
    <location>
        <begin position="112"/>
        <end position="134"/>
    </location>
</feature>
<gene>
    <name evidence="3" type="primary">slc16a12_3</name>
    <name evidence="3" type="ORF">Bhyg_08983</name>
</gene>
<evidence type="ECO:0000313" key="4">
    <source>
        <dbReference type="Proteomes" id="UP001151699"/>
    </source>
</evidence>
<reference evidence="3" key="1">
    <citation type="submission" date="2022-07" db="EMBL/GenBank/DDBJ databases">
        <authorList>
            <person name="Trinca V."/>
            <person name="Uliana J.V.C."/>
            <person name="Torres T.T."/>
            <person name="Ward R.J."/>
            <person name="Monesi N."/>
        </authorList>
    </citation>
    <scope>NUCLEOTIDE SEQUENCE</scope>
    <source>
        <strain evidence="3">HSMRA1968</strain>
        <tissue evidence="3">Whole embryos</tissue>
    </source>
</reference>
<dbReference type="Gene3D" id="1.20.1250.20">
    <property type="entry name" value="MFS general substrate transporter like domains"/>
    <property type="match status" value="2"/>
</dbReference>
<dbReference type="PANTHER" id="PTHR11360:SF111">
    <property type="entry name" value="CHASKI, ISOFORM A"/>
    <property type="match status" value="1"/>
</dbReference>
<feature type="transmembrane region" description="Helical" evidence="2">
    <location>
        <begin position="614"/>
        <end position="635"/>
    </location>
</feature>